<reference evidence="2 3" key="1">
    <citation type="journal article" date="2017" name="Antonie Van Leeuwenhoek">
        <title>Rhizobium rhizosphaerae sp. nov., a novel species isolated from rice rhizosphere.</title>
        <authorList>
            <person name="Zhao J.J."/>
            <person name="Zhang J."/>
            <person name="Zhang R.J."/>
            <person name="Zhang C.W."/>
            <person name="Yin H.Q."/>
            <person name="Zhang X.X."/>
        </authorList>
    </citation>
    <scope>NUCLEOTIDE SEQUENCE [LARGE SCALE GENOMIC DNA]</scope>
    <source>
        <strain evidence="2 3">BSs20135</strain>
    </source>
</reference>
<evidence type="ECO:0000313" key="2">
    <source>
        <dbReference type="EMBL" id="GAC20911.1"/>
    </source>
</evidence>
<organism evidence="2 3">
    <name type="scientific">Paraglaciecola arctica BSs20135</name>
    <dbReference type="NCBI Taxonomy" id="493475"/>
    <lineage>
        <taxon>Bacteria</taxon>
        <taxon>Pseudomonadati</taxon>
        <taxon>Pseudomonadota</taxon>
        <taxon>Gammaproteobacteria</taxon>
        <taxon>Alteromonadales</taxon>
        <taxon>Alteromonadaceae</taxon>
        <taxon>Paraglaciecola</taxon>
    </lineage>
</organism>
<dbReference type="EMBL" id="BAEO01000056">
    <property type="protein sequence ID" value="GAC20911.1"/>
    <property type="molecule type" value="Genomic_DNA"/>
</dbReference>
<proteinExistence type="predicted"/>
<accession>K6YAF3</accession>
<protein>
    <submittedName>
        <fullName evidence="2">Succinyl-diaminopimelate desuccinylase</fullName>
    </submittedName>
</protein>
<dbReference type="Proteomes" id="UP000006327">
    <property type="component" value="Unassembled WGS sequence"/>
</dbReference>
<keyword evidence="1" id="KW-1133">Transmembrane helix</keyword>
<keyword evidence="3" id="KW-1185">Reference proteome</keyword>
<dbReference type="AlphaFoldDB" id="K6YAF3"/>
<gene>
    <name evidence="2" type="ORF">GARC_3959</name>
</gene>
<feature type="transmembrane region" description="Helical" evidence="1">
    <location>
        <begin position="33"/>
        <end position="54"/>
    </location>
</feature>
<sequence length="58" mass="6916">MIKFLVLIPVVLCLVWFMYLKKKNYSLGDGKQGFIYIFIFCAVIALFYSSLLWITEWQ</sequence>
<evidence type="ECO:0000256" key="1">
    <source>
        <dbReference type="SAM" id="Phobius"/>
    </source>
</evidence>
<evidence type="ECO:0000313" key="3">
    <source>
        <dbReference type="Proteomes" id="UP000006327"/>
    </source>
</evidence>
<keyword evidence="1" id="KW-0812">Transmembrane</keyword>
<name>K6YAF3_9ALTE</name>
<feature type="transmembrane region" description="Helical" evidence="1">
    <location>
        <begin position="6"/>
        <end position="21"/>
    </location>
</feature>
<comment type="caution">
    <text evidence="2">The sequence shown here is derived from an EMBL/GenBank/DDBJ whole genome shotgun (WGS) entry which is preliminary data.</text>
</comment>
<keyword evidence="1" id="KW-0472">Membrane</keyword>